<name>A0ABV0MS92_9TELE</name>
<sequence length="114" mass="13732">MLPGSRSLETLQSSAYRRFKTALKKAQCALIPHRQKILQPEYFISVSRALDVVKKNNYRHHFKQMLHIWWLEGKSKHQYYVLLLIWLRSLEKITFLQPIIGKKIIQEECFKSRY</sequence>
<reference evidence="1 2" key="1">
    <citation type="submission" date="2021-06" db="EMBL/GenBank/DDBJ databases">
        <authorList>
            <person name="Palmer J.M."/>
        </authorList>
    </citation>
    <scope>NUCLEOTIDE SEQUENCE [LARGE SCALE GENOMIC DNA]</scope>
    <source>
        <strain evidence="1 2">GA_2019</strain>
        <tissue evidence="1">Muscle</tissue>
    </source>
</reference>
<organism evidence="1 2">
    <name type="scientific">Goodea atripinnis</name>
    <dbReference type="NCBI Taxonomy" id="208336"/>
    <lineage>
        <taxon>Eukaryota</taxon>
        <taxon>Metazoa</taxon>
        <taxon>Chordata</taxon>
        <taxon>Craniata</taxon>
        <taxon>Vertebrata</taxon>
        <taxon>Euteleostomi</taxon>
        <taxon>Actinopterygii</taxon>
        <taxon>Neopterygii</taxon>
        <taxon>Teleostei</taxon>
        <taxon>Neoteleostei</taxon>
        <taxon>Acanthomorphata</taxon>
        <taxon>Ovalentaria</taxon>
        <taxon>Atherinomorphae</taxon>
        <taxon>Cyprinodontiformes</taxon>
        <taxon>Goodeidae</taxon>
        <taxon>Goodea</taxon>
    </lineage>
</organism>
<evidence type="ECO:0000313" key="1">
    <source>
        <dbReference type="EMBL" id="MEQ2161504.1"/>
    </source>
</evidence>
<protein>
    <recommendedName>
        <fullName evidence="3">Ribosomal protein S10</fullName>
    </recommendedName>
</protein>
<evidence type="ECO:0000313" key="2">
    <source>
        <dbReference type="Proteomes" id="UP001476798"/>
    </source>
</evidence>
<evidence type="ECO:0008006" key="3">
    <source>
        <dbReference type="Google" id="ProtNLM"/>
    </source>
</evidence>
<keyword evidence="2" id="KW-1185">Reference proteome</keyword>
<dbReference type="EMBL" id="JAHRIO010010591">
    <property type="protein sequence ID" value="MEQ2161504.1"/>
    <property type="molecule type" value="Genomic_DNA"/>
</dbReference>
<dbReference type="Proteomes" id="UP001476798">
    <property type="component" value="Unassembled WGS sequence"/>
</dbReference>
<proteinExistence type="predicted"/>
<gene>
    <name evidence="1" type="ORF">GOODEAATRI_010246</name>
</gene>
<accession>A0ABV0MS92</accession>
<comment type="caution">
    <text evidence="1">The sequence shown here is derived from an EMBL/GenBank/DDBJ whole genome shotgun (WGS) entry which is preliminary data.</text>
</comment>